<dbReference type="Proteomes" id="UP000028582">
    <property type="component" value="Unassembled WGS sequence"/>
</dbReference>
<comment type="caution">
    <text evidence="1">The sequence shown here is derived from an EMBL/GenBank/DDBJ whole genome shotgun (WGS) entry which is preliminary data.</text>
</comment>
<name>A0A081B423_PHYNI</name>
<proteinExistence type="predicted"/>
<protein>
    <submittedName>
        <fullName evidence="1">Uncharacterized protein</fullName>
    </submittedName>
</protein>
<sequence length="103" mass="11155">RVVHGDEYWQREGCGGAAGVHWPTGRRCNGVPGCAVCCDGSGWLRERGAGGRREHDCDHRCPREAAELLQREHHELGGCEGRASLVHQQERGGGGVQRQCAAV</sequence>
<dbReference type="AlphaFoldDB" id="A0A081B423"/>
<dbReference type="EMBL" id="ANJA01000114">
    <property type="protein sequence ID" value="ETO85884.1"/>
    <property type="molecule type" value="Genomic_DNA"/>
</dbReference>
<organism evidence="1 2">
    <name type="scientific">Phytophthora nicotianae P1976</name>
    <dbReference type="NCBI Taxonomy" id="1317066"/>
    <lineage>
        <taxon>Eukaryota</taxon>
        <taxon>Sar</taxon>
        <taxon>Stramenopiles</taxon>
        <taxon>Oomycota</taxon>
        <taxon>Peronosporomycetes</taxon>
        <taxon>Peronosporales</taxon>
        <taxon>Peronosporaceae</taxon>
        <taxon>Phytophthora</taxon>
    </lineage>
</organism>
<reference evidence="1 2" key="1">
    <citation type="submission" date="2013-11" db="EMBL/GenBank/DDBJ databases">
        <title>The Genome Sequence of Phytophthora parasitica P1976.</title>
        <authorList>
            <consortium name="The Broad Institute Genomics Platform"/>
            <person name="Russ C."/>
            <person name="Tyler B."/>
            <person name="Panabieres F."/>
            <person name="Shan W."/>
            <person name="Tripathy S."/>
            <person name="Grunwald N."/>
            <person name="Machado M."/>
            <person name="Johnson C.S."/>
            <person name="Walker B."/>
            <person name="Young S."/>
            <person name="Zeng Q."/>
            <person name="Gargeya S."/>
            <person name="Fitzgerald M."/>
            <person name="Haas B."/>
            <person name="Abouelleil A."/>
            <person name="Allen A.W."/>
            <person name="Alvarado L."/>
            <person name="Arachchi H.M."/>
            <person name="Berlin A.M."/>
            <person name="Chapman S.B."/>
            <person name="Gainer-Dewar J."/>
            <person name="Goldberg J."/>
            <person name="Griggs A."/>
            <person name="Gujja S."/>
            <person name="Hansen M."/>
            <person name="Howarth C."/>
            <person name="Imamovic A."/>
            <person name="Ireland A."/>
            <person name="Larimer J."/>
            <person name="McCowan C."/>
            <person name="Murphy C."/>
            <person name="Pearson M."/>
            <person name="Poon T.W."/>
            <person name="Priest M."/>
            <person name="Roberts A."/>
            <person name="Saif S."/>
            <person name="Shea T."/>
            <person name="Sisk P."/>
            <person name="Sykes S."/>
            <person name="Wortman J."/>
            <person name="Nusbaum C."/>
            <person name="Birren B."/>
        </authorList>
    </citation>
    <scope>NUCLEOTIDE SEQUENCE [LARGE SCALE GENOMIC DNA]</scope>
    <source>
        <strain evidence="1 2">P1976</strain>
    </source>
</reference>
<evidence type="ECO:0000313" key="1">
    <source>
        <dbReference type="EMBL" id="ETO85884.1"/>
    </source>
</evidence>
<feature type="non-terminal residue" evidence="1">
    <location>
        <position position="1"/>
    </location>
</feature>
<accession>A0A081B423</accession>
<evidence type="ECO:0000313" key="2">
    <source>
        <dbReference type="Proteomes" id="UP000028582"/>
    </source>
</evidence>
<gene>
    <name evidence="1" type="ORF">F444_00480</name>
</gene>
<feature type="non-terminal residue" evidence="1">
    <location>
        <position position="103"/>
    </location>
</feature>